<sequence>MDATLGSNKKIKFHCSYGGEIILCKHDGKLRYSGGTHEVIAVDRRISYNELIFKLWDACVESMKLRCKLPGEDLNVLIEVQSDEDLNNVVEEYDAYGNSMKIRAILDEHIHQWWI</sequence>
<dbReference type="Pfam" id="PF00564">
    <property type="entry name" value="PB1"/>
    <property type="match status" value="1"/>
</dbReference>
<dbReference type="PANTHER" id="PTHR31066">
    <property type="entry name" value="OS05G0427100 PROTEIN-RELATED"/>
    <property type="match status" value="1"/>
</dbReference>
<dbReference type="Proteomes" id="UP000245207">
    <property type="component" value="Unassembled WGS sequence"/>
</dbReference>
<dbReference type="PANTHER" id="PTHR31066:SF71">
    <property type="entry name" value="PB1 DOMAIN-CONTAINING PROTEIN-RELATED"/>
    <property type="match status" value="1"/>
</dbReference>
<evidence type="ECO:0000313" key="3">
    <source>
        <dbReference type="EMBL" id="PWA96629.1"/>
    </source>
</evidence>
<evidence type="ECO:0000313" key="2">
    <source>
        <dbReference type="EMBL" id="PWA45174.1"/>
    </source>
</evidence>
<dbReference type="AlphaFoldDB" id="A0A2U1QF30"/>
<comment type="caution">
    <text evidence="3">The sequence shown here is derived from an EMBL/GenBank/DDBJ whole genome shotgun (WGS) entry which is preliminary data.</text>
</comment>
<dbReference type="InterPro" id="IPR000270">
    <property type="entry name" value="PB1_dom"/>
</dbReference>
<dbReference type="Gene3D" id="3.10.20.90">
    <property type="entry name" value="Phosphatidylinositol 3-kinase Catalytic Subunit, Chain A, domain 1"/>
    <property type="match status" value="1"/>
</dbReference>
<dbReference type="STRING" id="35608.A0A2U1QF30"/>
<gene>
    <name evidence="3" type="ORF">CTI12_AA038220</name>
    <name evidence="2" type="ORF">CTI12_AA519790</name>
</gene>
<name>A0A2U1QF30_ARTAN</name>
<feature type="domain" description="PB1" evidence="1">
    <location>
        <begin position="25"/>
        <end position="107"/>
    </location>
</feature>
<organism evidence="3 4">
    <name type="scientific">Artemisia annua</name>
    <name type="common">Sweet wormwood</name>
    <dbReference type="NCBI Taxonomy" id="35608"/>
    <lineage>
        <taxon>Eukaryota</taxon>
        <taxon>Viridiplantae</taxon>
        <taxon>Streptophyta</taxon>
        <taxon>Embryophyta</taxon>
        <taxon>Tracheophyta</taxon>
        <taxon>Spermatophyta</taxon>
        <taxon>Magnoliopsida</taxon>
        <taxon>eudicotyledons</taxon>
        <taxon>Gunneridae</taxon>
        <taxon>Pentapetalae</taxon>
        <taxon>asterids</taxon>
        <taxon>campanulids</taxon>
        <taxon>Asterales</taxon>
        <taxon>Asteraceae</taxon>
        <taxon>Asteroideae</taxon>
        <taxon>Anthemideae</taxon>
        <taxon>Artemisiinae</taxon>
        <taxon>Artemisia</taxon>
    </lineage>
</organism>
<dbReference type="InterPro" id="IPR053198">
    <property type="entry name" value="Gynoecium_Dev_Regulator"/>
</dbReference>
<dbReference type="EMBL" id="PKPP01000168">
    <property type="protein sequence ID" value="PWA96629.1"/>
    <property type="molecule type" value="Genomic_DNA"/>
</dbReference>
<reference evidence="3 4" key="1">
    <citation type="journal article" date="2018" name="Mol. Plant">
        <title>The genome of Artemisia annua provides insight into the evolution of Asteraceae family and artemisinin biosynthesis.</title>
        <authorList>
            <person name="Shen Q."/>
            <person name="Zhang L."/>
            <person name="Liao Z."/>
            <person name="Wang S."/>
            <person name="Yan T."/>
            <person name="Shi P."/>
            <person name="Liu M."/>
            <person name="Fu X."/>
            <person name="Pan Q."/>
            <person name="Wang Y."/>
            <person name="Lv Z."/>
            <person name="Lu X."/>
            <person name="Zhang F."/>
            <person name="Jiang W."/>
            <person name="Ma Y."/>
            <person name="Chen M."/>
            <person name="Hao X."/>
            <person name="Li L."/>
            <person name="Tang Y."/>
            <person name="Lv G."/>
            <person name="Zhou Y."/>
            <person name="Sun X."/>
            <person name="Brodelius P.E."/>
            <person name="Rose J.K.C."/>
            <person name="Tang K."/>
        </authorList>
    </citation>
    <scope>NUCLEOTIDE SEQUENCE [LARGE SCALE GENOMIC DNA]</scope>
    <source>
        <strain evidence="4">cv. Huhao1</strain>
        <tissue evidence="3">Leaf</tissue>
    </source>
</reference>
<protein>
    <submittedName>
        <fullName evidence="3">PB1 domain-containing protein</fullName>
    </submittedName>
</protein>
<proteinExistence type="predicted"/>
<accession>A0A2U1QF30</accession>
<keyword evidence="4" id="KW-1185">Reference proteome</keyword>
<dbReference type="SUPFAM" id="SSF54277">
    <property type="entry name" value="CAD &amp; PB1 domains"/>
    <property type="match status" value="1"/>
</dbReference>
<evidence type="ECO:0000313" key="4">
    <source>
        <dbReference type="Proteomes" id="UP000245207"/>
    </source>
</evidence>
<dbReference type="EMBL" id="PKPP01010901">
    <property type="protein sequence ID" value="PWA45174.1"/>
    <property type="molecule type" value="Genomic_DNA"/>
</dbReference>
<dbReference type="SMART" id="SM00666">
    <property type="entry name" value="PB1"/>
    <property type="match status" value="1"/>
</dbReference>
<evidence type="ECO:0000259" key="1">
    <source>
        <dbReference type="SMART" id="SM00666"/>
    </source>
</evidence>
<dbReference type="OrthoDB" id="1914296at2759"/>